<keyword evidence="2" id="KW-1185">Reference proteome</keyword>
<protein>
    <recommendedName>
        <fullName evidence="3">PIN domain-containing protein</fullName>
    </recommendedName>
</protein>
<dbReference type="OrthoDB" id="214513at2157"/>
<dbReference type="CDD" id="cd09854">
    <property type="entry name" value="PIN_VapC-like"/>
    <property type="match status" value="1"/>
</dbReference>
<dbReference type="RefSeq" id="WP_153550662.1">
    <property type="nucleotide sequence ID" value="NZ_CP040089.1"/>
</dbReference>
<evidence type="ECO:0008006" key="3">
    <source>
        <dbReference type="Google" id="ProtNLM"/>
    </source>
</evidence>
<proteinExistence type="predicted"/>
<dbReference type="AlphaFoldDB" id="A0A5Q0UH22"/>
<evidence type="ECO:0000313" key="2">
    <source>
        <dbReference type="Proteomes" id="UP000377803"/>
    </source>
</evidence>
<organism evidence="1 2">
    <name type="scientific">Candidatus Nanohalobium constans</name>
    <dbReference type="NCBI Taxonomy" id="2565781"/>
    <lineage>
        <taxon>Archaea</taxon>
        <taxon>Candidatus Nanohalarchaeota</taxon>
        <taxon>Candidatus Nanohalobia</taxon>
        <taxon>Candidatus Nanohalobiales</taxon>
        <taxon>Candidatus Nanohalobiaceae</taxon>
        <taxon>Candidatus Nanohalobium</taxon>
    </lineage>
</organism>
<accession>A0A5Q0UH22</accession>
<dbReference type="KEGG" id="ncon:LC1Nh_1045"/>
<sequence>MIILDTTAFISLSIAEILEETIKQHSVHTTEEVISELEEISQQDDYLAEAAENALQSKEEINIHQLEFGRFQTNRIDSGEASCLALTREIDPDFLFTDDLHAMAEIKKLSSSEVAISPIMLQSMVKNNSITKETASNKLDKLMETRDRMGTPIYRRAKNQLEE</sequence>
<reference evidence="2" key="1">
    <citation type="submission" date="2019-05" db="EMBL/GenBank/DDBJ databases">
        <title>Candidatus Nanohalobium constans, a novel model system to study the DPANN nano-sized archaea: genomic and physiological characterization of a nanoarchaeon co-cultured with its chitinotrophic host.</title>
        <authorList>
            <person name="La Cono V."/>
            <person name="Arcadi E."/>
            <person name="Crisafi F."/>
            <person name="Denaro R."/>
            <person name="La Spada G."/>
            <person name="Messina E."/>
            <person name="Smedile F."/>
            <person name="Toshchakov S.V."/>
            <person name="Shevchenko M.A."/>
            <person name="Golyshin P.N."/>
            <person name="Golyshina O.V."/>
            <person name="Ferrer M."/>
            <person name="Rohde M."/>
            <person name="Mushegian A."/>
            <person name="Sorokin D.Y."/>
            <person name="Giuliano L."/>
            <person name="Yakimov M.M."/>
        </authorList>
    </citation>
    <scope>NUCLEOTIDE SEQUENCE [LARGE SCALE GENOMIC DNA]</scope>
    <source>
        <strain evidence="2">LC1Nh</strain>
    </source>
</reference>
<dbReference type="InterPro" id="IPR021799">
    <property type="entry name" value="PIN-like_prokaryotic"/>
</dbReference>
<dbReference type="EMBL" id="CP040089">
    <property type="protein sequence ID" value="QGA80917.1"/>
    <property type="molecule type" value="Genomic_DNA"/>
</dbReference>
<name>A0A5Q0UH22_9ARCH</name>
<dbReference type="GeneID" id="42365440"/>
<dbReference type="Proteomes" id="UP000377803">
    <property type="component" value="Chromosome"/>
</dbReference>
<gene>
    <name evidence="1" type="ORF">LC1Nh_1045</name>
</gene>
<evidence type="ECO:0000313" key="1">
    <source>
        <dbReference type="EMBL" id="QGA80917.1"/>
    </source>
</evidence>
<dbReference type="Pfam" id="PF11848">
    <property type="entry name" value="DUF3368"/>
    <property type="match status" value="1"/>
</dbReference>